<protein>
    <submittedName>
        <fullName evidence="2">Uncharacterized protein</fullName>
    </submittedName>
</protein>
<evidence type="ECO:0000313" key="2">
    <source>
        <dbReference type="EMBL" id="KAH8023969.1"/>
    </source>
</evidence>
<feature type="compositionally biased region" description="Polar residues" evidence="1">
    <location>
        <begin position="186"/>
        <end position="201"/>
    </location>
</feature>
<evidence type="ECO:0000256" key="1">
    <source>
        <dbReference type="SAM" id="MobiDB-lite"/>
    </source>
</evidence>
<keyword evidence="3" id="KW-1185">Reference proteome</keyword>
<reference evidence="2" key="1">
    <citation type="journal article" date="2020" name="Cell">
        <title>Large-Scale Comparative Analyses of Tick Genomes Elucidate Their Genetic Diversity and Vector Capacities.</title>
        <authorList>
            <consortium name="Tick Genome and Microbiome Consortium (TIGMIC)"/>
            <person name="Jia N."/>
            <person name="Wang J."/>
            <person name="Shi W."/>
            <person name="Du L."/>
            <person name="Sun Y."/>
            <person name="Zhan W."/>
            <person name="Jiang J.F."/>
            <person name="Wang Q."/>
            <person name="Zhang B."/>
            <person name="Ji P."/>
            <person name="Bell-Sakyi L."/>
            <person name="Cui X.M."/>
            <person name="Yuan T.T."/>
            <person name="Jiang B.G."/>
            <person name="Yang W.F."/>
            <person name="Lam T.T."/>
            <person name="Chang Q.C."/>
            <person name="Ding S.J."/>
            <person name="Wang X.J."/>
            <person name="Zhu J.G."/>
            <person name="Ruan X.D."/>
            <person name="Zhao L."/>
            <person name="Wei J.T."/>
            <person name="Ye R.Z."/>
            <person name="Que T.C."/>
            <person name="Du C.H."/>
            <person name="Zhou Y.H."/>
            <person name="Cheng J.X."/>
            <person name="Dai P.F."/>
            <person name="Guo W.B."/>
            <person name="Han X.H."/>
            <person name="Huang E.J."/>
            <person name="Li L.F."/>
            <person name="Wei W."/>
            <person name="Gao Y.C."/>
            <person name="Liu J.Z."/>
            <person name="Shao H.Z."/>
            <person name="Wang X."/>
            <person name="Wang C.C."/>
            <person name="Yang T.C."/>
            <person name="Huo Q.B."/>
            <person name="Li W."/>
            <person name="Chen H.Y."/>
            <person name="Chen S.E."/>
            <person name="Zhou L.G."/>
            <person name="Ni X.B."/>
            <person name="Tian J.H."/>
            <person name="Sheng Y."/>
            <person name="Liu T."/>
            <person name="Pan Y.S."/>
            <person name="Xia L.Y."/>
            <person name="Li J."/>
            <person name="Zhao F."/>
            <person name="Cao W.C."/>
        </authorList>
    </citation>
    <scope>NUCLEOTIDE SEQUENCE</scope>
    <source>
        <strain evidence="2">Rmic-2018</strain>
    </source>
</reference>
<feature type="compositionally biased region" description="Low complexity" evidence="1">
    <location>
        <begin position="280"/>
        <end position="291"/>
    </location>
</feature>
<sequence length="426" mass="44515">MPSAPVSPLIQVSRVRPPIDPSRLPPSSPDSYGPAPGPPPPPPLPGQSAGPERFLQPLRPPGMAAPPQRGPLMRQPSQDEATPPPPPRSTPPHTPSPTSRAPPSMDPYAQMPGTPRPAPMSDGGYHPGYVRSQAAAAANAPKMTRPAATSDPYAVPPGTPMPPASMSEAQQQHPQYSPQQGYGTSPRATPQATHVSGSSQAPEPFGGSTDPYARPVATPRVPSSPSAGTPPSAVGVRPEEMVIGGEQQVLARQQLRDLLQRQLKKEQQPGAPPQSPLGPPQQKLPQQWPSPQQAMQLGMALQGNRIAMGGPGELGFRTPLPPGSMASRDPTAGSGSKRVAPFVDPWHSYEICGRIHHSDCTAHALLHSWAPAAASVPARRVRTEALCRTSTAGGSMTGLAQLDAVANDKSAVPVGQQQTKRTTSSP</sequence>
<reference evidence="2" key="2">
    <citation type="submission" date="2021-09" db="EMBL/GenBank/DDBJ databases">
        <authorList>
            <person name="Jia N."/>
            <person name="Wang J."/>
            <person name="Shi W."/>
            <person name="Du L."/>
            <person name="Sun Y."/>
            <person name="Zhan W."/>
            <person name="Jiang J."/>
            <person name="Wang Q."/>
            <person name="Zhang B."/>
            <person name="Ji P."/>
            <person name="Sakyi L.B."/>
            <person name="Cui X."/>
            <person name="Yuan T."/>
            <person name="Jiang B."/>
            <person name="Yang W."/>
            <person name="Lam T.T.-Y."/>
            <person name="Chang Q."/>
            <person name="Ding S."/>
            <person name="Wang X."/>
            <person name="Zhu J."/>
            <person name="Ruan X."/>
            <person name="Zhao L."/>
            <person name="Wei J."/>
            <person name="Que T."/>
            <person name="Du C."/>
            <person name="Cheng J."/>
            <person name="Dai P."/>
            <person name="Han X."/>
            <person name="Huang E."/>
            <person name="Gao Y."/>
            <person name="Liu J."/>
            <person name="Shao H."/>
            <person name="Ye R."/>
            <person name="Li L."/>
            <person name="Wei W."/>
            <person name="Wang X."/>
            <person name="Wang C."/>
            <person name="Huo Q."/>
            <person name="Li W."/>
            <person name="Guo W."/>
            <person name="Chen H."/>
            <person name="Chen S."/>
            <person name="Zhou L."/>
            <person name="Zhou L."/>
            <person name="Ni X."/>
            <person name="Tian J."/>
            <person name="Zhou Y."/>
            <person name="Sheng Y."/>
            <person name="Liu T."/>
            <person name="Pan Y."/>
            <person name="Xia L."/>
            <person name="Li J."/>
            <person name="Zhao F."/>
            <person name="Cao W."/>
        </authorList>
    </citation>
    <scope>NUCLEOTIDE SEQUENCE</scope>
    <source>
        <strain evidence="2">Rmic-2018</strain>
        <tissue evidence="2">Larvae</tissue>
    </source>
</reference>
<feature type="compositionally biased region" description="Pro residues" evidence="1">
    <location>
        <begin position="270"/>
        <end position="279"/>
    </location>
</feature>
<accession>A0A9J6DPW5</accession>
<dbReference type="EMBL" id="JABSTU010000008">
    <property type="protein sequence ID" value="KAH8023969.1"/>
    <property type="molecule type" value="Genomic_DNA"/>
</dbReference>
<feature type="compositionally biased region" description="Pro residues" evidence="1">
    <location>
        <begin position="82"/>
        <end position="95"/>
    </location>
</feature>
<feature type="compositionally biased region" description="Pro residues" evidence="1">
    <location>
        <begin position="35"/>
        <end position="45"/>
    </location>
</feature>
<name>A0A9J6DPW5_RHIMP</name>
<comment type="caution">
    <text evidence="2">The sequence shown here is derived from an EMBL/GenBank/DDBJ whole genome shotgun (WGS) entry which is preliminary data.</text>
</comment>
<gene>
    <name evidence="2" type="ORF">HPB51_020642</name>
</gene>
<organism evidence="2 3">
    <name type="scientific">Rhipicephalus microplus</name>
    <name type="common">Cattle tick</name>
    <name type="synonym">Boophilus microplus</name>
    <dbReference type="NCBI Taxonomy" id="6941"/>
    <lineage>
        <taxon>Eukaryota</taxon>
        <taxon>Metazoa</taxon>
        <taxon>Ecdysozoa</taxon>
        <taxon>Arthropoda</taxon>
        <taxon>Chelicerata</taxon>
        <taxon>Arachnida</taxon>
        <taxon>Acari</taxon>
        <taxon>Parasitiformes</taxon>
        <taxon>Ixodida</taxon>
        <taxon>Ixodoidea</taxon>
        <taxon>Ixodidae</taxon>
        <taxon>Rhipicephalinae</taxon>
        <taxon>Rhipicephalus</taxon>
        <taxon>Boophilus</taxon>
    </lineage>
</organism>
<dbReference type="AlphaFoldDB" id="A0A9J6DPW5"/>
<dbReference type="Proteomes" id="UP000821866">
    <property type="component" value="Chromosome 6"/>
</dbReference>
<feature type="compositionally biased region" description="Low complexity" evidence="1">
    <location>
        <begin position="221"/>
        <end position="235"/>
    </location>
</feature>
<proteinExistence type="predicted"/>
<feature type="compositionally biased region" description="Pro residues" evidence="1">
    <location>
        <begin position="154"/>
        <end position="163"/>
    </location>
</feature>
<feature type="region of interest" description="Disordered" evidence="1">
    <location>
        <begin position="1"/>
        <end position="291"/>
    </location>
</feature>
<feature type="region of interest" description="Disordered" evidence="1">
    <location>
        <begin position="317"/>
        <end position="337"/>
    </location>
</feature>
<feature type="compositionally biased region" description="Basic and acidic residues" evidence="1">
    <location>
        <begin position="254"/>
        <end position="267"/>
    </location>
</feature>
<evidence type="ECO:0000313" key="3">
    <source>
        <dbReference type="Proteomes" id="UP000821866"/>
    </source>
</evidence>
<feature type="compositionally biased region" description="Pro residues" evidence="1">
    <location>
        <begin position="18"/>
        <end position="28"/>
    </location>
</feature>
<dbReference type="VEuPathDB" id="VectorBase:LOC119172383"/>
<feature type="compositionally biased region" description="Low complexity" evidence="1">
    <location>
        <begin position="170"/>
        <end position="183"/>
    </location>
</feature>